<dbReference type="Proteomes" id="UP001497453">
    <property type="component" value="Chromosome 9"/>
</dbReference>
<dbReference type="EMBL" id="OZ037952">
    <property type="protein sequence ID" value="CAL1717408.1"/>
    <property type="molecule type" value="Genomic_DNA"/>
</dbReference>
<organism evidence="1 2">
    <name type="scientific">Somion occarium</name>
    <dbReference type="NCBI Taxonomy" id="3059160"/>
    <lineage>
        <taxon>Eukaryota</taxon>
        <taxon>Fungi</taxon>
        <taxon>Dikarya</taxon>
        <taxon>Basidiomycota</taxon>
        <taxon>Agaricomycotina</taxon>
        <taxon>Agaricomycetes</taxon>
        <taxon>Polyporales</taxon>
        <taxon>Cerrenaceae</taxon>
        <taxon>Somion</taxon>
    </lineage>
</organism>
<evidence type="ECO:0000313" key="1">
    <source>
        <dbReference type="EMBL" id="CAL1717408.1"/>
    </source>
</evidence>
<sequence length="435" mass="49672">MGFTQLPVELVFYILELINSGYGCCHDEFSPHSKYEGHVGTYRDVAAFARVSSAYKDAAYNVLYHTLPAIAPEFLASATSDTLKFIRSINMDLRLASASDLYFTASTRLQNVVHYHFILTCDHISNAIDLMRGMSSVRHLEITFIPSNSHLSRECGTLHFPFLAELSFHSFPAAAIPEVFLDILKVHAPQLRRLTLSLHGEVDPQLSNVFKGLSWPLLEHLEVDAITAVIIDALRMAKNIRSFKCSQDTPGVVSLPDDILPRLEIVQTPPKQIASFFATQRQIRIVILNISHFNFSGTLNNLMRVPSESVRTLTFDCSLCERFIACNITPIWHHSIMPGVEMLTFNFRTTWPVKYKQLTKFGDLYLSRFPSLRQLVISRGIDYVICRRRTVARAQFQQRVLEKWLQNCPNLQKVTFYDDPECAEWIVRDGQWVLL</sequence>
<dbReference type="SUPFAM" id="SSF52047">
    <property type="entry name" value="RNI-like"/>
    <property type="match status" value="1"/>
</dbReference>
<evidence type="ECO:0000313" key="2">
    <source>
        <dbReference type="Proteomes" id="UP001497453"/>
    </source>
</evidence>
<proteinExistence type="predicted"/>
<evidence type="ECO:0008006" key="3">
    <source>
        <dbReference type="Google" id="ProtNLM"/>
    </source>
</evidence>
<accession>A0ABP1EBL6</accession>
<protein>
    <recommendedName>
        <fullName evidence="3">F-box domain-containing protein</fullName>
    </recommendedName>
</protein>
<reference evidence="2" key="1">
    <citation type="submission" date="2024-04" db="EMBL/GenBank/DDBJ databases">
        <authorList>
            <person name="Shaw F."/>
            <person name="Minotto A."/>
        </authorList>
    </citation>
    <scope>NUCLEOTIDE SEQUENCE [LARGE SCALE GENOMIC DNA]</scope>
</reference>
<keyword evidence="2" id="KW-1185">Reference proteome</keyword>
<gene>
    <name evidence="1" type="ORF">GFSPODELE1_LOCUS11214</name>
</gene>
<name>A0ABP1EBL6_9APHY</name>